<dbReference type="GeneID" id="24441769"/>
<dbReference type="AlphaFoldDB" id="W7XF92"/>
<dbReference type="InParanoid" id="W7XF92"/>
<organism evidence="1 2">
    <name type="scientific">Tetrahymena thermophila (strain SB210)</name>
    <dbReference type="NCBI Taxonomy" id="312017"/>
    <lineage>
        <taxon>Eukaryota</taxon>
        <taxon>Sar</taxon>
        <taxon>Alveolata</taxon>
        <taxon>Ciliophora</taxon>
        <taxon>Intramacronucleata</taxon>
        <taxon>Oligohymenophorea</taxon>
        <taxon>Hymenostomatida</taxon>
        <taxon>Tetrahymenina</taxon>
        <taxon>Tetrahymenidae</taxon>
        <taxon>Tetrahymena</taxon>
    </lineage>
</organism>
<reference evidence="2" key="1">
    <citation type="journal article" date="2006" name="PLoS Biol.">
        <title>Macronuclear genome sequence of the ciliate Tetrahymena thermophila, a model eukaryote.</title>
        <authorList>
            <person name="Eisen J.A."/>
            <person name="Coyne R.S."/>
            <person name="Wu M."/>
            <person name="Wu D."/>
            <person name="Thiagarajan M."/>
            <person name="Wortman J.R."/>
            <person name="Badger J.H."/>
            <person name="Ren Q."/>
            <person name="Amedeo P."/>
            <person name="Jones K.M."/>
            <person name="Tallon L.J."/>
            <person name="Delcher A.L."/>
            <person name="Salzberg S.L."/>
            <person name="Silva J.C."/>
            <person name="Haas B.J."/>
            <person name="Majoros W.H."/>
            <person name="Farzad M."/>
            <person name="Carlton J.M."/>
            <person name="Smith R.K. Jr."/>
            <person name="Garg J."/>
            <person name="Pearlman R.E."/>
            <person name="Karrer K.M."/>
            <person name="Sun L."/>
            <person name="Manning G."/>
            <person name="Elde N.C."/>
            <person name="Turkewitz A.P."/>
            <person name="Asai D.J."/>
            <person name="Wilkes D.E."/>
            <person name="Wang Y."/>
            <person name="Cai H."/>
            <person name="Collins K."/>
            <person name="Stewart B.A."/>
            <person name="Lee S.R."/>
            <person name="Wilamowska K."/>
            <person name="Weinberg Z."/>
            <person name="Ruzzo W.L."/>
            <person name="Wloga D."/>
            <person name="Gaertig J."/>
            <person name="Frankel J."/>
            <person name="Tsao C.-C."/>
            <person name="Gorovsky M.A."/>
            <person name="Keeling P.J."/>
            <person name="Waller R.F."/>
            <person name="Patron N.J."/>
            <person name="Cherry J.M."/>
            <person name="Stover N.A."/>
            <person name="Krieger C.J."/>
            <person name="del Toro C."/>
            <person name="Ryder H.F."/>
            <person name="Williamson S.C."/>
            <person name="Barbeau R.A."/>
            <person name="Hamilton E.P."/>
            <person name="Orias E."/>
        </authorList>
    </citation>
    <scope>NUCLEOTIDE SEQUENCE [LARGE SCALE GENOMIC DNA]</scope>
    <source>
        <strain evidence="2">SB210</strain>
    </source>
</reference>
<evidence type="ECO:0000313" key="1">
    <source>
        <dbReference type="EMBL" id="EWS71439.1"/>
    </source>
</evidence>
<dbReference type="Proteomes" id="UP000009168">
    <property type="component" value="Unassembled WGS sequence"/>
</dbReference>
<gene>
    <name evidence="1" type="ORF">TTHERM_001126364</name>
</gene>
<name>W7XF92_TETTS</name>
<keyword evidence="2" id="KW-1185">Reference proteome</keyword>
<protein>
    <submittedName>
        <fullName evidence="1">Uncharacterized protein</fullName>
    </submittedName>
</protein>
<proteinExistence type="predicted"/>
<dbReference type="KEGG" id="tet:TTHERM_001126364"/>
<evidence type="ECO:0000313" key="2">
    <source>
        <dbReference type="Proteomes" id="UP000009168"/>
    </source>
</evidence>
<accession>W7XF92</accession>
<dbReference type="EMBL" id="GG662330">
    <property type="protein sequence ID" value="EWS71439.1"/>
    <property type="molecule type" value="Genomic_DNA"/>
</dbReference>
<dbReference type="RefSeq" id="XP_012656025.1">
    <property type="nucleotide sequence ID" value="XM_012800571.1"/>
</dbReference>
<sequence length="101" mass="11909">MIILRHRMDIYFKFFKIQKDNQRIAIQAYQNIQYHQTRVAISIISTEAERIVEFATAYQAKGRQVFLMQVKQELTCYVLQGPQQSDIHPLKESGTIDQSFI</sequence>